<dbReference type="EMBL" id="CP018839">
    <property type="protein sequence ID" value="APR03676.1"/>
    <property type="molecule type" value="Genomic_DNA"/>
</dbReference>
<organism evidence="9 10">
    <name type="scientific">Thauera chlorobenzoica</name>
    <dbReference type="NCBI Taxonomy" id="96773"/>
    <lineage>
        <taxon>Bacteria</taxon>
        <taxon>Pseudomonadati</taxon>
        <taxon>Pseudomonadota</taxon>
        <taxon>Betaproteobacteria</taxon>
        <taxon>Rhodocyclales</taxon>
        <taxon>Zoogloeaceae</taxon>
        <taxon>Thauera</taxon>
    </lineage>
</organism>
<feature type="transmembrane region" description="Helical" evidence="8">
    <location>
        <begin position="73"/>
        <end position="93"/>
    </location>
</feature>
<dbReference type="PANTHER" id="PTHR34583:SF2">
    <property type="entry name" value="ANTIPORTER SUBUNIT MNHC2-RELATED"/>
    <property type="match status" value="1"/>
</dbReference>
<feature type="region of interest" description="Disordered" evidence="7">
    <location>
        <begin position="110"/>
        <end position="160"/>
    </location>
</feature>
<sequence>MEIILSITVGLLVAIGTWMLLDRGLLRVVLGIVVLGNGVNLAVFSAGRLDGRAAAFVTEAGAPALAANPLPQALVLTAIVIGFALFVFALAVLKRSWELHDHIETDRITAVAEEPAPDRPAAAPTTAPTPAAATARPAVPTCASAQPGAARAGSADGGCT</sequence>
<keyword evidence="4 8" id="KW-0812">Transmembrane</keyword>
<dbReference type="AlphaFoldDB" id="A0A1H5Y4M0"/>
<evidence type="ECO:0000313" key="9">
    <source>
        <dbReference type="EMBL" id="APR03676.1"/>
    </source>
</evidence>
<keyword evidence="5 8" id="KW-1133">Transmembrane helix</keyword>
<evidence type="ECO:0000256" key="4">
    <source>
        <dbReference type="ARBA" id="ARBA00022692"/>
    </source>
</evidence>
<evidence type="ECO:0000256" key="5">
    <source>
        <dbReference type="ARBA" id="ARBA00022989"/>
    </source>
</evidence>
<comment type="subcellular location">
    <subcellularLocation>
        <location evidence="1">Cell membrane</location>
        <topology evidence="1">Multi-pass membrane protein</topology>
    </subcellularLocation>
</comment>
<feature type="transmembrane region" description="Helical" evidence="8">
    <location>
        <begin position="6"/>
        <end position="21"/>
    </location>
</feature>
<dbReference type="InterPro" id="IPR050601">
    <property type="entry name" value="CPA3_antiporter_subunitC"/>
</dbReference>
<feature type="transmembrane region" description="Helical" evidence="8">
    <location>
        <begin position="28"/>
        <end position="47"/>
    </location>
</feature>
<dbReference type="InterPro" id="IPR039428">
    <property type="entry name" value="NUOK/Mnh_C1-like"/>
</dbReference>
<dbReference type="RefSeq" id="WP_075147264.1">
    <property type="nucleotide sequence ID" value="NZ_CP018839.1"/>
</dbReference>
<evidence type="ECO:0000256" key="1">
    <source>
        <dbReference type="ARBA" id="ARBA00004651"/>
    </source>
</evidence>
<evidence type="ECO:0000256" key="8">
    <source>
        <dbReference type="SAM" id="Phobius"/>
    </source>
</evidence>
<dbReference type="Pfam" id="PF00420">
    <property type="entry name" value="Oxidored_q2"/>
    <property type="match status" value="1"/>
</dbReference>
<protein>
    <submittedName>
        <fullName evidence="9">Na(+) H(+) antiporter subunit C</fullName>
    </submittedName>
</protein>
<dbReference type="KEGG" id="tcl:Tchl_0812"/>
<name>A0A1H5Y4M0_9RHOO</name>
<dbReference type="PANTHER" id="PTHR34583">
    <property type="entry name" value="ANTIPORTER SUBUNIT MNHC2-RELATED"/>
    <property type="match status" value="1"/>
</dbReference>
<dbReference type="STRING" id="96773.Tchl_0812"/>
<evidence type="ECO:0000256" key="2">
    <source>
        <dbReference type="ARBA" id="ARBA00010388"/>
    </source>
</evidence>
<evidence type="ECO:0000313" key="10">
    <source>
        <dbReference type="Proteomes" id="UP000185739"/>
    </source>
</evidence>
<dbReference type="GO" id="GO:0005886">
    <property type="term" value="C:plasma membrane"/>
    <property type="evidence" value="ECO:0007669"/>
    <property type="project" value="UniProtKB-SubCell"/>
</dbReference>
<reference evidence="9 10" key="1">
    <citation type="submission" date="2016-12" db="EMBL/GenBank/DDBJ databases">
        <title>Complete genome sequence of Thauera chlorobenzoica, a Betaproteobacterium degrading haloaromatics anaerobically to CO2 and halides.</title>
        <authorList>
            <person name="Goris T."/>
            <person name="Mergelsberg M."/>
            <person name="Boll M."/>
        </authorList>
    </citation>
    <scope>NUCLEOTIDE SEQUENCE [LARGE SCALE GENOMIC DNA]</scope>
    <source>
        <strain evidence="9 10">3CB1</strain>
    </source>
</reference>
<keyword evidence="10" id="KW-1185">Reference proteome</keyword>
<keyword evidence="6 8" id="KW-0472">Membrane</keyword>
<evidence type="ECO:0000256" key="6">
    <source>
        <dbReference type="ARBA" id="ARBA00023136"/>
    </source>
</evidence>
<proteinExistence type="inferred from homology"/>
<dbReference type="Proteomes" id="UP000185739">
    <property type="component" value="Chromosome"/>
</dbReference>
<keyword evidence="3" id="KW-1003">Cell membrane</keyword>
<gene>
    <name evidence="9" type="ORF">Tchl_0812</name>
</gene>
<evidence type="ECO:0000256" key="7">
    <source>
        <dbReference type="SAM" id="MobiDB-lite"/>
    </source>
</evidence>
<feature type="compositionally biased region" description="Low complexity" evidence="7">
    <location>
        <begin position="110"/>
        <end position="141"/>
    </location>
</feature>
<accession>A0A1H5Y4M0</accession>
<dbReference type="Gene3D" id="1.10.287.3510">
    <property type="match status" value="1"/>
</dbReference>
<evidence type="ECO:0000256" key="3">
    <source>
        <dbReference type="ARBA" id="ARBA00022475"/>
    </source>
</evidence>
<comment type="similarity">
    <text evidence="2">Belongs to the CPA3 antiporters (TC 2.A.63) subunit C family.</text>
</comment>